<name>A0A6N8J4X5_9BACT</name>
<dbReference type="EMBL" id="WRXO01000001">
    <property type="protein sequence ID" value="MVT40305.1"/>
    <property type="molecule type" value="Genomic_DNA"/>
</dbReference>
<evidence type="ECO:0000313" key="1">
    <source>
        <dbReference type="EMBL" id="MVT40305.1"/>
    </source>
</evidence>
<gene>
    <name evidence="1" type="ORF">GO495_06910</name>
</gene>
<reference evidence="1 2" key="1">
    <citation type="submission" date="2019-12" db="EMBL/GenBank/DDBJ databases">
        <title>The draft genomic sequence of strain Chitinophaga oryziterrae JCM 16595.</title>
        <authorList>
            <person name="Zhang X."/>
        </authorList>
    </citation>
    <scope>NUCLEOTIDE SEQUENCE [LARGE SCALE GENOMIC DNA]</scope>
    <source>
        <strain evidence="1 2">JCM 16595</strain>
    </source>
</reference>
<dbReference type="Proteomes" id="UP000468388">
    <property type="component" value="Unassembled WGS sequence"/>
</dbReference>
<dbReference type="PROSITE" id="PS51257">
    <property type="entry name" value="PROKAR_LIPOPROTEIN"/>
    <property type="match status" value="1"/>
</dbReference>
<evidence type="ECO:0000313" key="2">
    <source>
        <dbReference type="Proteomes" id="UP000468388"/>
    </source>
</evidence>
<dbReference type="RefSeq" id="WP_157298939.1">
    <property type="nucleotide sequence ID" value="NZ_BAAAZB010000005.1"/>
</dbReference>
<proteinExistence type="predicted"/>
<protein>
    <submittedName>
        <fullName evidence="1">Uncharacterized protein</fullName>
    </submittedName>
</protein>
<dbReference type="AlphaFoldDB" id="A0A6N8J4X5"/>
<comment type="caution">
    <text evidence="1">The sequence shown here is derived from an EMBL/GenBank/DDBJ whole genome shotgun (WGS) entry which is preliminary data.</text>
</comment>
<organism evidence="1 2">
    <name type="scientific">Chitinophaga oryziterrae</name>
    <dbReference type="NCBI Taxonomy" id="1031224"/>
    <lineage>
        <taxon>Bacteria</taxon>
        <taxon>Pseudomonadati</taxon>
        <taxon>Bacteroidota</taxon>
        <taxon>Chitinophagia</taxon>
        <taxon>Chitinophagales</taxon>
        <taxon>Chitinophagaceae</taxon>
        <taxon>Chitinophaga</taxon>
    </lineage>
</organism>
<sequence length="311" mass="34950">MKINIYLFAFALFAMATSCRKEEETVFPDYDKNWLVVEDNPNDATIHANYLFFQETGIPIYFNDTIGSQQRVDVFGHDYTYYEVLSMNYSLGGVQAGATAGAPPSVQTFTYCSTADVPAALAFLREEIMPMLPKEVHVPSILLVDTLRSFGFGNYAFKGFNTVVIGAVPQIPEMDATTRAAYKGAILRALLTNAVLDEKYDDILEKFYNTTRKYVTSRDAYNMYSFQLSSYVTGLPPGVTATPQAIGFLGTDPRNVYYTPMSTWMDVCMYLEATLGNTEEQFKQLYGNQNNIMIKYGYIRQILADMGVPVQ</sequence>
<keyword evidence="2" id="KW-1185">Reference proteome</keyword>
<accession>A0A6N8J4X5</accession>
<dbReference type="OrthoDB" id="636744at2"/>